<keyword evidence="5" id="KW-0460">Magnesium</keyword>
<dbReference type="EC" id="6.3.3.2" evidence="5"/>
<dbReference type="GO" id="GO:0030272">
    <property type="term" value="F:5-formyltetrahydrofolate cyclo-ligase activity"/>
    <property type="evidence" value="ECO:0007669"/>
    <property type="project" value="UniProtKB-EC"/>
</dbReference>
<feature type="binding site" evidence="4">
    <location>
        <begin position="141"/>
        <end position="149"/>
    </location>
    <ligand>
        <name>ATP</name>
        <dbReference type="ChEBI" id="CHEBI:30616"/>
    </ligand>
</feature>
<evidence type="ECO:0000313" key="6">
    <source>
        <dbReference type="EMBL" id="OAN12562.1"/>
    </source>
</evidence>
<comment type="similarity">
    <text evidence="1 5">Belongs to the 5-formyltetrahydrofolate cyclo-ligase family.</text>
</comment>
<dbReference type="InterPro" id="IPR024185">
    <property type="entry name" value="FTHF_cligase-like_sf"/>
</dbReference>
<dbReference type="SUPFAM" id="SSF100950">
    <property type="entry name" value="NagB/RpiA/CoA transferase-like"/>
    <property type="match status" value="1"/>
</dbReference>
<evidence type="ECO:0000256" key="2">
    <source>
        <dbReference type="ARBA" id="ARBA00022741"/>
    </source>
</evidence>
<dbReference type="PANTHER" id="PTHR23407:SF1">
    <property type="entry name" value="5-FORMYLTETRAHYDROFOLATE CYCLO-LIGASE"/>
    <property type="match status" value="1"/>
</dbReference>
<feature type="binding site" evidence="4">
    <location>
        <position position="61"/>
    </location>
    <ligand>
        <name>substrate</name>
    </ligand>
</feature>
<comment type="catalytic activity">
    <reaction evidence="5">
        <text>(6S)-5-formyl-5,6,7,8-tetrahydrofolate + ATP = (6R)-5,10-methenyltetrahydrofolate + ADP + phosphate</text>
        <dbReference type="Rhea" id="RHEA:10488"/>
        <dbReference type="ChEBI" id="CHEBI:30616"/>
        <dbReference type="ChEBI" id="CHEBI:43474"/>
        <dbReference type="ChEBI" id="CHEBI:57455"/>
        <dbReference type="ChEBI" id="CHEBI:57457"/>
        <dbReference type="ChEBI" id="CHEBI:456216"/>
        <dbReference type="EC" id="6.3.3.2"/>
    </reaction>
</comment>
<sequence length="200" mass="22737">MNSTVTPSSRQQIRQHIRTLRRGLNTQQQDSAAQGLLSQCQQSAWFSHAQHIALYLSNDGEVSTQPIIEWLWQQGKQVYLPVLHPFSRGHLLFLRYCSDTLMVNNRYGISEPRLDVRLVKPASELDLICTPLVAFDNTGQRLGMGGGYYDRTLAPWHQARLLPRPLGLAHDCQQVSALPHEAWDVPLPTILTPSQTFNWE</sequence>
<evidence type="ECO:0000313" key="7">
    <source>
        <dbReference type="Proteomes" id="UP000078503"/>
    </source>
</evidence>
<dbReference type="STRING" id="858640.A3K86_17465"/>
<dbReference type="RefSeq" id="WP_068334282.1">
    <property type="nucleotide sequence ID" value="NZ_LVHF01000031.1"/>
</dbReference>
<name>A0A178K7A3_9GAMM</name>
<dbReference type="InterPro" id="IPR002698">
    <property type="entry name" value="FTHF_cligase"/>
</dbReference>
<dbReference type="Pfam" id="PF01812">
    <property type="entry name" value="5-FTHF_cyc-lig"/>
    <property type="match status" value="1"/>
</dbReference>
<comment type="caution">
    <text evidence="6">The sequence shown here is derived from an EMBL/GenBank/DDBJ whole genome shotgun (WGS) entry which is preliminary data.</text>
</comment>
<dbReference type="GO" id="GO:0009396">
    <property type="term" value="P:folic acid-containing compound biosynthetic process"/>
    <property type="evidence" value="ECO:0007669"/>
    <property type="project" value="TreeGrafter"/>
</dbReference>
<dbReference type="Proteomes" id="UP000078503">
    <property type="component" value="Unassembled WGS sequence"/>
</dbReference>
<dbReference type="PANTHER" id="PTHR23407">
    <property type="entry name" value="ATPASE INHIBITOR/5-FORMYLTETRAHYDROFOLATE CYCLO-LIGASE"/>
    <property type="match status" value="1"/>
</dbReference>
<keyword evidence="7" id="KW-1185">Reference proteome</keyword>
<feature type="binding site" evidence="4">
    <location>
        <begin position="10"/>
        <end position="14"/>
    </location>
    <ligand>
        <name>ATP</name>
        <dbReference type="ChEBI" id="CHEBI:30616"/>
    </ligand>
</feature>
<keyword evidence="5" id="KW-0479">Metal-binding</keyword>
<evidence type="ECO:0000256" key="3">
    <source>
        <dbReference type="ARBA" id="ARBA00022840"/>
    </source>
</evidence>
<keyword evidence="3 4" id="KW-0067">ATP-binding</keyword>
<reference evidence="6 7" key="1">
    <citation type="submission" date="2016-03" db="EMBL/GenBank/DDBJ databases">
        <title>Photobacterium proteolyticum sp. nov. a protease producing bacterium isolated from ocean sediments of Laizhou Bay.</title>
        <authorList>
            <person name="Li Y."/>
        </authorList>
    </citation>
    <scope>NUCLEOTIDE SEQUENCE [LARGE SCALE GENOMIC DNA]</scope>
    <source>
        <strain evidence="6 7">R-40508</strain>
    </source>
</reference>
<protein>
    <recommendedName>
        <fullName evidence="5">5-formyltetrahydrofolate cyclo-ligase</fullName>
        <ecNumber evidence="5">6.3.3.2</ecNumber>
    </recommendedName>
</protein>
<evidence type="ECO:0000256" key="1">
    <source>
        <dbReference type="ARBA" id="ARBA00010638"/>
    </source>
</evidence>
<keyword evidence="2 4" id="KW-0547">Nucleotide-binding</keyword>
<dbReference type="EMBL" id="LVHF01000031">
    <property type="protein sequence ID" value="OAN12562.1"/>
    <property type="molecule type" value="Genomic_DNA"/>
</dbReference>
<proteinExistence type="inferred from homology"/>
<dbReference type="GO" id="GO:0005524">
    <property type="term" value="F:ATP binding"/>
    <property type="evidence" value="ECO:0007669"/>
    <property type="project" value="UniProtKB-KW"/>
</dbReference>
<organism evidence="6 7">
    <name type="scientific">Photobacterium jeanii</name>
    <dbReference type="NCBI Taxonomy" id="858640"/>
    <lineage>
        <taxon>Bacteria</taxon>
        <taxon>Pseudomonadati</taxon>
        <taxon>Pseudomonadota</taxon>
        <taxon>Gammaproteobacteria</taxon>
        <taxon>Vibrionales</taxon>
        <taxon>Vibrionaceae</taxon>
        <taxon>Photobacterium</taxon>
    </lineage>
</organism>
<keyword evidence="6" id="KW-0436">Ligase</keyword>
<dbReference type="GO" id="GO:0046872">
    <property type="term" value="F:metal ion binding"/>
    <property type="evidence" value="ECO:0007669"/>
    <property type="project" value="UniProtKB-KW"/>
</dbReference>
<gene>
    <name evidence="6" type="ORF">A3K86_17465</name>
</gene>
<evidence type="ECO:0000256" key="4">
    <source>
        <dbReference type="PIRSR" id="PIRSR006806-1"/>
    </source>
</evidence>
<dbReference type="GO" id="GO:0035999">
    <property type="term" value="P:tetrahydrofolate interconversion"/>
    <property type="evidence" value="ECO:0007669"/>
    <property type="project" value="TreeGrafter"/>
</dbReference>
<comment type="cofactor">
    <cofactor evidence="5">
        <name>Mg(2+)</name>
        <dbReference type="ChEBI" id="CHEBI:18420"/>
    </cofactor>
</comment>
<dbReference type="Gene3D" id="3.40.50.10420">
    <property type="entry name" value="NagB/RpiA/CoA transferase-like"/>
    <property type="match status" value="1"/>
</dbReference>
<accession>A0A178K7A3</accession>
<dbReference type="OrthoDB" id="9801938at2"/>
<evidence type="ECO:0000256" key="5">
    <source>
        <dbReference type="RuleBase" id="RU361279"/>
    </source>
</evidence>
<dbReference type="InterPro" id="IPR037171">
    <property type="entry name" value="NagB/RpiA_transferase-like"/>
</dbReference>
<dbReference type="AlphaFoldDB" id="A0A178K7A3"/>
<feature type="binding site" evidence="4">
    <location>
        <position position="56"/>
    </location>
    <ligand>
        <name>substrate</name>
    </ligand>
</feature>
<dbReference type="PIRSF" id="PIRSF006806">
    <property type="entry name" value="FTHF_cligase"/>
    <property type="match status" value="1"/>
</dbReference>
<dbReference type="NCBIfam" id="TIGR02727">
    <property type="entry name" value="MTHFS_bact"/>
    <property type="match status" value="1"/>
</dbReference>